<evidence type="ECO:0000256" key="5">
    <source>
        <dbReference type="ARBA" id="ARBA00012658"/>
    </source>
</evidence>
<evidence type="ECO:0000256" key="6">
    <source>
        <dbReference type="ARBA" id="ARBA00022729"/>
    </source>
</evidence>
<comment type="catalytic activity">
    <reaction evidence="1">
        <text>a beta-D-glucosyl-(1&lt;-&gt;1')-N-acylsphing-4-enine + H2O = an N-acylsphing-4-enine + D-glucose</text>
        <dbReference type="Rhea" id="RHEA:13269"/>
        <dbReference type="ChEBI" id="CHEBI:4167"/>
        <dbReference type="ChEBI" id="CHEBI:15377"/>
        <dbReference type="ChEBI" id="CHEBI:22801"/>
        <dbReference type="ChEBI" id="CHEBI:52639"/>
        <dbReference type="EC" id="3.2.1.45"/>
    </reaction>
    <physiologicalReaction direction="left-to-right" evidence="1">
        <dbReference type="Rhea" id="RHEA:13270"/>
    </physiologicalReaction>
</comment>
<comment type="pathway">
    <text evidence="3">Sphingolipid metabolism.</text>
</comment>
<dbReference type="GO" id="GO:0008202">
    <property type="term" value="P:steroid metabolic process"/>
    <property type="evidence" value="ECO:0007669"/>
    <property type="project" value="UniProtKB-ARBA"/>
</dbReference>
<dbReference type="GO" id="GO:0006914">
    <property type="term" value="P:autophagy"/>
    <property type="evidence" value="ECO:0007669"/>
    <property type="project" value="UniProtKB-ARBA"/>
</dbReference>
<dbReference type="InterPro" id="IPR033452">
    <property type="entry name" value="GH30_C"/>
</dbReference>
<keyword evidence="12" id="KW-0326">Glycosidase</keyword>
<dbReference type="GO" id="GO:0010605">
    <property type="term" value="P:negative regulation of macromolecule metabolic process"/>
    <property type="evidence" value="ECO:0007669"/>
    <property type="project" value="UniProtKB-ARBA"/>
</dbReference>
<dbReference type="Proteomes" id="UP001201812">
    <property type="component" value="Unassembled WGS sequence"/>
</dbReference>
<reference evidence="16" key="1">
    <citation type="submission" date="2022-01" db="EMBL/GenBank/DDBJ databases">
        <title>Genome Sequence Resource for Two Populations of Ditylenchus destructor, the Migratory Endoparasitic Phytonematode.</title>
        <authorList>
            <person name="Zhang H."/>
            <person name="Lin R."/>
            <person name="Xie B."/>
        </authorList>
    </citation>
    <scope>NUCLEOTIDE SEQUENCE</scope>
    <source>
        <strain evidence="16">BazhouSP</strain>
    </source>
</reference>
<dbReference type="PANTHER" id="PTHR11069">
    <property type="entry name" value="GLUCOSYLCERAMIDASE"/>
    <property type="match status" value="1"/>
</dbReference>
<keyword evidence="6" id="KW-0732">Signal</keyword>
<evidence type="ECO:0000256" key="9">
    <source>
        <dbReference type="ARBA" id="ARBA00023098"/>
    </source>
</evidence>
<dbReference type="EC" id="3.2.1.45" evidence="5 12"/>
<keyword evidence="13" id="KW-0812">Transmembrane</keyword>
<dbReference type="Gene3D" id="3.20.20.80">
    <property type="entry name" value="Glycosidases"/>
    <property type="match status" value="1"/>
</dbReference>
<dbReference type="Pfam" id="PF02055">
    <property type="entry name" value="Glyco_hydro_30"/>
    <property type="match status" value="1"/>
</dbReference>
<dbReference type="InterPro" id="IPR017853">
    <property type="entry name" value="GH"/>
</dbReference>
<dbReference type="GO" id="GO:0006680">
    <property type="term" value="P:glucosylceramide catabolic process"/>
    <property type="evidence" value="ECO:0007669"/>
    <property type="project" value="UniProtKB-ARBA"/>
</dbReference>
<proteinExistence type="inferred from homology"/>
<comment type="similarity">
    <text evidence="4 12">Belongs to the glycosyl hydrolase 30 family.</text>
</comment>
<dbReference type="FunFam" id="3.20.20.80:FF:000030">
    <property type="entry name" value="Lysosomal acid glucosylceramidase"/>
    <property type="match status" value="1"/>
</dbReference>
<dbReference type="GO" id="GO:0004348">
    <property type="term" value="F:glucosylceramidase activity"/>
    <property type="evidence" value="ECO:0007669"/>
    <property type="project" value="UniProtKB-EC"/>
</dbReference>
<evidence type="ECO:0000256" key="12">
    <source>
        <dbReference type="RuleBase" id="RU361188"/>
    </source>
</evidence>
<dbReference type="InterPro" id="IPR013780">
    <property type="entry name" value="Glyco_hydro_b"/>
</dbReference>
<evidence type="ECO:0000313" key="16">
    <source>
        <dbReference type="EMBL" id="KAI1723625.1"/>
    </source>
</evidence>
<dbReference type="GO" id="GO:0006066">
    <property type="term" value="P:alcohol metabolic process"/>
    <property type="evidence" value="ECO:0007669"/>
    <property type="project" value="UniProtKB-ARBA"/>
</dbReference>
<dbReference type="GO" id="GO:0051246">
    <property type="term" value="P:regulation of protein metabolic process"/>
    <property type="evidence" value="ECO:0007669"/>
    <property type="project" value="UniProtKB-ARBA"/>
</dbReference>
<name>A0AAD4RBK7_9BILA</name>
<dbReference type="PRINTS" id="PR00843">
    <property type="entry name" value="GLHYDRLASE30"/>
</dbReference>
<keyword evidence="9 12" id="KW-0443">Lipid metabolism</keyword>
<feature type="domain" description="Glycosyl hydrolase family 30 TIM-barrel" evidence="14">
    <location>
        <begin position="127"/>
        <end position="475"/>
    </location>
</feature>
<evidence type="ECO:0000259" key="15">
    <source>
        <dbReference type="Pfam" id="PF17189"/>
    </source>
</evidence>
<evidence type="ECO:0000256" key="4">
    <source>
        <dbReference type="ARBA" id="ARBA00005382"/>
    </source>
</evidence>
<evidence type="ECO:0000256" key="8">
    <source>
        <dbReference type="ARBA" id="ARBA00022919"/>
    </source>
</evidence>
<evidence type="ECO:0000256" key="13">
    <source>
        <dbReference type="SAM" id="Phobius"/>
    </source>
</evidence>
<feature type="transmembrane region" description="Helical" evidence="13">
    <location>
        <begin position="7"/>
        <end position="28"/>
    </location>
</feature>
<feature type="domain" description="Glycosyl hydrolase family 30 beta sandwich" evidence="15">
    <location>
        <begin position="478"/>
        <end position="552"/>
    </location>
</feature>
<evidence type="ECO:0000256" key="10">
    <source>
        <dbReference type="ARBA" id="ARBA00050474"/>
    </source>
</evidence>
<dbReference type="GO" id="GO:0005764">
    <property type="term" value="C:lysosome"/>
    <property type="evidence" value="ECO:0007669"/>
    <property type="project" value="UniProtKB-ARBA"/>
</dbReference>
<evidence type="ECO:0000256" key="3">
    <source>
        <dbReference type="ARBA" id="ARBA00004991"/>
    </source>
</evidence>
<dbReference type="GO" id="GO:0016241">
    <property type="term" value="P:regulation of macroautophagy"/>
    <property type="evidence" value="ECO:0007669"/>
    <property type="project" value="UniProtKB-ARBA"/>
</dbReference>
<sequence length="562" mass="63153">MNRILWFIIDGIAILITGGIIAFLSVYYSQSTNGIECNKRYFTPSSIDANALDSFVCVCTADSCDSVIPVGNLEEGDSIAVYQSSKEADRMRKFDIRFVKDQQNWGNNKIPSLSISIDGSQQFQTIFGFGGAFTDAAGININSLSDAAQEVLMEQYFGDKGINYTIGRVPIASSDFSTRVYSYLDRDGDFECESFTLAPEDFSYKIPYILKASKLSKGRLKLFASPWSAPGWMKTNGQMKGGAPLKGEVNGKYYKTYSKYLIRFFEEYWKHGITFWAMTIQNEPSNGLKSNFRYQSTNWSSLGERSFAAKVLKPDMQQSTAAKDVKIISLDDNRDLVLQWAKDLYTNDTAKESDSIDGIGIHWYEPGFYEDLSKVHDIRPDKFILATEACAGFMPADHIPLLGDWRRGEQYGHDIINDLRNWAIGWTDWNLVLDQEGGPNWVLNDVDAPIIVNRADDEFYKQPLFYFLGHFSKFIPRGSIRIASESSDINWADLTGNPNPVEHVAFQAPDGSRILVVMNADSKNAFRVTLKDNRNEGKIGQLMLPSNSITTLLYTGAYPKGT</sequence>
<keyword evidence="13" id="KW-0472">Membrane</keyword>
<gene>
    <name evidence="16" type="ORF">DdX_03789</name>
</gene>
<dbReference type="GO" id="GO:0007040">
    <property type="term" value="P:lysosome organization"/>
    <property type="evidence" value="ECO:0007669"/>
    <property type="project" value="UniProtKB-ARBA"/>
</dbReference>
<dbReference type="SUPFAM" id="SSF51445">
    <property type="entry name" value="(Trans)glycosidases"/>
    <property type="match status" value="1"/>
</dbReference>
<dbReference type="GO" id="GO:0032006">
    <property type="term" value="P:regulation of TOR signaling"/>
    <property type="evidence" value="ECO:0007669"/>
    <property type="project" value="UniProtKB-ARBA"/>
</dbReference>
<dbReference type="EMBL" id="JAKKPZ010000003">
    <property type="protein sequence ID" value="KAI1723625.1"/>
    <property type="molecule type" value="Genomic_DNA"/>
</dbReference>
<keyword evidence="8 12" id="KW-0746">Sphingolipid metabolism</keyword>
<dbReference type="InterPro" id="IPR001139">
    <property type="entry name" value="Glyco_hydro_30"/>
</dbReference>
<dbReference type="GO" id="GO:0016758">
    <property type="term" value="F:hexosyltransferase activity"/>
    <property type="evidence" value="ECO:0007669"/>
    <property type="project" value="UniProtKB-ARBA"/>
</dbReference>
<comment type="catalytic activity">
    <reaction evidence="10">
        <text>a beta-D-glucosylceramide + H2O = an N-acyl-sphingoid base + D-glucose</text>
        <dbReference type="Rhea" id="RHEA:81447"/>
        <dbReference type="ChEBI" id="CHEBI:4167"/>
        <dbReference type="ChEBI" id="CHEBI:15377"/>
        <dbReference type="ChEBI" id="CHEBI:83264"/>
        <dbReference type="ChEBI" id="CHEBI:83273"/>
    </reaction>
    <physiologicalReaction direction="left-to-right" evidence="10">
        <dbReference type="Rhea" id="RHEA:81448"/>
    </physiologicalReaction>
</comment>
<comment type="pathway">
    <text evidence="2">Lipid metabolism; sphingolipid metabolism.</text>
</comment>
<evidence type="ECO:0000256" key="1">
    <source>
        <dbReference type="ARBA" id="ARBA00001013"/>
    </source>
</evidence>
<dbReference type="PANTHER" id="PTHR11069:SF23">
    <property type="entry name" value="LYSOSOMAL ACID GLUCOSYLCERAMIDASE"/>
    <property type="match status" value="1"/>
</dbReference>
<dbReference type="AlphaFoldDB" id="A0AAD4RBK7"/>
<dbReference type="GO" id="GO:0005102">
    <property type="term" value="F:signaling receptor binding"/>
    <property type="evidence" value="ECO:0007669"/>
    <property type="project" value="UniProtKB-ARBA"/>
</dbReference>
<dbReference type="InterPro" id="IPR033453">
    <property type="entry name" value="Glyco_hydro_30_TIM-barrel"/>
</dbReference>
<accession>A0AAD4RBK7</accession>
<evidence type="ECO:0000259" key="14">
    <source>
        <dbReference type="Pfam" id="PF02055"/>
    </source>
</evidence>
<evidence type="ECO:0000256" key="7">
    <source>
        <dbReference type="ARBA" id="ARBA00022801"/>
    </source>
</evidence>
<dbReference type="GO" id="GO:0005774">
    <property type="term" value="C:vacuolar membrane"/>
    <property type="evidence" value="ECO:0007669"/>
    <property type="project" value="UniProtKB-ARBA"/>
</dbReference>
<keyword evidence="17" id="KW-1185">Reference proteome</keyword>
<keyword evidence="7 12" id="KW-0378">Hydrolase</keyword>
<dbReference type="Gene3D" id="2.60.40.1180">
    <property type="entry name" value="Golgi alpha-mannosidase II"/>
    <property type="match status" value="1"/>
</dbReference>
<keyword evidence="13" id="KW-1133">Transmembrane helix</keyword>
<dbReference type="GO" id="GO:0042391">
    <property type="term" value="P:regulation of membrane potential"/>
    <property type="evidence" value="ECO:0007669"/>
    <property type="project" value="UniProtKB-ARBA"/>
</dbReference>
<evidence type="ECO:0000256" key="11">
    <source>
        <dbReference type="ARBA" id="ARBA00051345"/>
    </source>
</evidence>
<dbReference type="Pfam" id="PF17189">
    <property type="entry name" value="Glyco_hydro_30C"/>
    <property type="match status" value="1"/>
</dbReference>
<evidence type="ECO:0000313" key="17">
    <source>
        <dbReference type="Proteomes" id="UP001201812"/>
    </source>
</evidence>
<dbReference type="GO" id="GO:0030163">
    <property type="term" value="P:protein catabolic process"/>
    <property type="evidence" value="ECO:0007669"/>
    <property type="project" value="UniProtKB-ARBA"/>
</dbReference>
<comment type="catalytic activity">
    <reaction evidence="11">
        <text>an N-acyl-1-beta-D-glucosyl-15-methylhexadecasphing-4-enine + H2O = an N-acyl-15-methylhexadecasphing-4-enine + D-glucose</text>
        <dbReference type="Rhea" id="RHEA:34755"/>
        <dbReference type="ChEBI" id="CHEBI:4167"/>
        <dbReference type="ChEBI" id="CHEBI:15377"/>
        <dbReference type="ChEBI" id="CHEBI:70815"/>
        <dbReference type="ChEBI" id="CHEBI:70846"/>
    </reaction>
    <physiologicalReaction direction="left-to-right" evidence="11">
        <dbReference type="Rhea" id="RHEA:34756"/>
    </physiologicalReaction>
</comment>
<organism evidence="16 17">
    <name type="scientific">Ditylenchus destructor</name>
    <dbReference type="NCBI Taxonomy" id="166010"/>
    <lineage>
        <taxon>Eukaryota</taxon>
        <taxon>Metazoa</taxon>
        <taxon>Ecdysozoa</taxon>
        <taxon>Nematoda</taxon>
        <taxon>Chromadorea</taxon>
        <taxon>Rhabditida</taxon>
        <taxon>Tylenchina</taxon>
        <taxon>Tylenchomorpha</taxon>
        <taxon>Sphaerularioidea</taxon>
        <taxon>Anguinidae</taxon>
        <taxon>Anguininae</taxon>
        <taxon>Ditylenchus</taxon>
    </lineage>
</organism>
<evidence type="ECO:0000256" key="2">
    <source>
        <dbReference type="ARBA" id="ARBA00004760"/>
    </source>
</evidence>
<protein>
    <recommendedName>
        <fullName evidence="5 12">Glucosylceramidase</fullName>
        <ecNumber evidence="5 12">3.2.1.45</ecNumber>
    </recommendedName>
</protein>
<comment type="caution">
    <text evidence="16">The sequence shown here is derived from an EMBL/GenBank/DDBJ whole genome shotgun (WGS) entry which is preliminary data.</text>
</comment>